<dbReference type="InterPro" id="IPR005467">
    <property type="entry name" value="His_kinase_dom"/>
</dbReference>
<dbReference type="Proteomes" id="UP000010445">
    <property type="component" value="Unassembled WGS sequence"/>
</dbReference>
<keyword evidence="11 16" id="KW-1133">Transmembrane helix</keyword>
<keyword evidence="20" id="KW-1185">Reference proteome</keyword>
<evidence type="ECO:0000256" key="12">
    <source>
        <dbReference type="ARBA" id="ARBA00023012"/>
    </source>
</evidence>
<dbReference type="HOGENOM" id="CLU_000445_89_18_11"/>
<dbReference type="NCBIfam" id="NF040691">
    <property type="entry name" value="MtrAB_MtrB"/>
    <property type="match status" value="1"/>
</dbReference>
<dbReference type="PROSITE" id="PS50109">
    <property type="entry name" value="HIS_KIN"/>
    <property type="match status" value="1"/>
</dbReference>
<dbReference type="InterPro" id="IPR003660">
    <property type="entry name" value="HAMP_dom"/>
</dbReference>
<feature type="domain" description="HAMP" evidence="18">
    <location>
        <begin position="175"/>
        <end position="227"/>
    </location>
</feature>
<dbReference type="Gene3D" id="1.10.287.130">
    <property type="match status" value="1"/>
</dbReference>
<dbReference type="eggNOG" id="COG5002">
    <property type="taxonomic scope" value="Bacteria"/>
</dbReference>
<evidence type="ECO:0000256" key="8">
    <source>
        <dbReference type="ARBA" id="ARBA00022741"/>
    </source>
</evidence>
<organism evidence="19 20">
    <name type="scientific">Corynebacterium durum F0235</name>
    <dbReference type="NCBI Taxonomy" id="1035195"/>
    <lineage>
        <taxon>Bacteria</taxon>
        <taxon>Bacillati</taxon>
        <taxon>Actinomycetota</taxon>
        <taxon>Actinomycetes</taxon>
        <taxon>Mycobacteriales</taxon>
        <taxon>Corynebacteriaceae</taxon>
        <taxon>Corynebacterium</taxon>
    </lineage>
</organism>
<evidence type="ECO:0000256" key="13">
    <source>
        <dbReference type="ARBA" id="ARBA00023136"/>
    </source>
</evidence>
<feature type="transmembrane region" description="Helical" evidence="16">
    <location>
        <begin position="149"/>
        <end position="172"/>
    </location>
</feature>
<evidence type="ECO:0000259" key="18">
    <source>
        <dbReference type="PROSITE" id="PS50885"/>
    </source>
</evidence>
<evidence type="ECO:0000256" key="9">
    <source>
        <dbReference type="ARBA" id="ARBA00022777"/>
    </source>
</evidence>
<dbReference type="SMART" id="SM00388">
    <property type="entry name" value="HisKA"/>
    <property type="match status" value="1"/>
</dbReference>
<dbReference type="EMBL" id="AMEM01000044">
    <property type="protein sequence ID" value="EKX87371.1"/>
    <property type="molecule type" value="Genomic_DNA"/>
</dbReference>
<evidence type="ECO:0000256" key="1">
    <source>
        <dbReference type="ARBA" id="ARBA00000085"/>
    </source>
</evidence>
<dbReference type="SMART" id="SM00387">
    <property type="entry name" value="HATPase_c"/>
    <property type="match status" value="1"/>
</dbReference>
<accession>L1M8X2</accession>
<feature type="compositionally biased region" description="Basic and acidic residues" evidence="15">
    <location>
        <begin position="584"/>
        <end position="594"/>
    </location>
</feature>
<dbReference type="PANTHER" id="PTHR43711:SF1">
    <property type="entry name" value="HISTIDINE KINASE 1"/>
    <property type="match status" value="1"/>
</dbReference>
<dbReference type="Pfam" id="PF00512">
    <property type="entry name" value="HisKA"/>
    <property type="match status" value="1"/>
</dbReference>
<comment type="subcellular location">
    <subcellularLocation>
        <location evidence="2">Cell membrane</location>
        <topology evidence="2">Multi-pass membrane protein</topology>
    </subcellularLocation>
</comment>
<dbReference type="InterPro" id="IPR050736">
    <property type="entry name" value="Sensor_HK_Regulatory"/>
</dbReference>
<evidence type="ECO:0000256" key="7">
    <source>
        <dbReference type="ARBA" id="ARBA00022692"/>
    </source>
</evidence>
<dbReference type="InterPro" id="IPR003594">
    <property type="entry name" value="HATPase_dom"/>
</dbReference>
<dbReference type="InterPro" id="IPR003661">
    <property type="entry name" value="HisK_dim/P_dom"/>
</dbReference>
<evidence type="ECO:0000256" key="4">
    <source>
        <dbReference type="ARBA" id="ARBA00022475"/>
    </source>
</evidence>
<dbReference type="SUPFAM" id="SSF158472">
    <property type="entry name" value="HAMP domain-like"/>
    <property type="match status" value="1"/>
</dbReference>
<evidence type="ECO:0000256" key="15">
    <source>
        <dbReference type="SAM" id="MobiDB-lite"/>
    </source>
</evidence>
<evidence type="ECO:0000256" key="6">
    <source>
        <dbReference type="ARBA" id="ARBA00022679"/>
    </source>
</evidence>
<dbReference type="PRINTS" id="PR00344">
    <property type="entry name" value="BCTRLSENSOR"/>
</dbReference>
<dbReference type="GO" id="GO:0005524">
    <property type="term" value="F:ATP binding"/>
    <property type="evidence" value="ECO:0007669"/>
    <property type="project" value="UniProtKB-KW"/>
</dbReference>
<keyword evidence="8" id="KW-0547">Nucleotide-binding</keyword>
<dbReference type="AlphaFoldDB" id="L1M8X2"/>
<dbReference type="SUPFAM" id="SSF47384">
    <property type="entry name" value="Homodimeric domain of signal transducing histidine kinase"/>
    <property type="match status" value="1"/>
</dbReference>
<feature type="region of interest" description="Disordered" evidence="15">
    <location>
        <begin position="524"/>
        <end position="594"/>
    </location>
</feature>
<dbReference type="Gene3D" id="6.10.340.10">
    <property type="match status" value="1"/>
</dbReference>
<evidence type="ECO:0000256" key="11">
    <source>
        <dbReference type="ARBA" id="ARBA00022989"/>
    </source>
</evidence>
<dbReference type="GO" id="GO:0000155">
    <property type="term" value="F:phosphorelay sensor kinase activity"/>
    <property type="evidence" value="ECO:0007669"/>
    <property type="project" value="InterPro"/>
</dbReference>
<protein>
    <recommendedName>
        <fullName evidence="14">Sensor histidine kinase MtrB</fullName>
        <ecNumber evidence="3">2.7.13.3</ecNumber>
    </recommendedName>
</protein>
<keyword evidence="4" id="KW-1003">Cell membrane</keyword>
<evidence type="ECO:0000313" key="20">
    <source>
        <dbReference type="Proteomes" id="UP000010445"/>
    </source>
</evidence>
<dbReference type="CDD" id="cd06225">
    <property type="entry name" value="HAMP"/>
    <property type="match status" value="1"/>
</dbReference>
<comment type="caution">
    <text evidence="19">The sequence shown here is derived from an EMBL/GenBank/DDBJ whole genome shotgun (WGS) entry which is preliminary data.</text>
</comment>
<evidence type="ECO:0000256" key="3">
    <source>
        <dbReference type="ARBA" id="ARBA00012438"/>
    </source>
</evidence>
<dbReference type="CDD" id="cd00075">
    <property type="entry name" value="HATPase"/>
    <property type="match status" value="1"/>
</dbReference>
<dbReference type="CDD" id="cd00082">
    <property type="entry name" value="HisKA"/>
    <property type="match status" value="1"/>
</dbReference>
<dbReference type="FunFam" id="3.30.565.10:FF:000013">
    <property type="entry name" value="Two-component sensor histidine kinase"/>
    <property type="match status" value="1"/>
</dbReference>
<dbReference type="PROSITE" id="PS50885">
    <property type="entry name" value="HAMP"/>
    <property type="match status" value="1"/>
</dbReference>
<keyword evidence="5" id="KW-0597">Phosphoprotein</keyword>
<gene>
    <name evidence="19" type="ORF">HMPREF9997_02697</name>
</gene>
<keyword evidence="7 16" id="KW-0812">Transmembrane</keyword>
<dbReference type="SUPFAM" id="SSF55874">
    <property type="entry name" value="ATPase domain of HSP90 chaperone/DNA topoisomerase II/histidine kinase"/>
    <property type="match status" value="1"/>
</dbReference>
<evidence type="ECO:0000256" key="2">
    <source>
        <dbReference type="ARBA" id="ARBA00004651"/>
    </source>
</evidence>
<keyword evidence="12" id="KW-0902">Two-component regulatory system</keyword>
<dbReference type="Gene3D" id="3.30.565.10">
    <property type="entry name" value="Histidine kinase-like ATPase, C-terminal domain"/>
    <property type="match status" value="1"/>
</dbReference>
<keyword evidence="13 16" id="KW-0472">Membrane</keyword>
<dbReference type="InterPro" id="IPR036097">
    <property type="entry name" value="HisK_dim/P_sf"/>
</dbReference>
<sequence>MINVVTQRLVDAKVDVASSEIDRARTTVERQISETDTSNSLQVRLNSARSAISMRDSSTGQDSAAVFEPVILVNNNDGTITTAPEGYRIPEPLRNFVSQNQVSYQFSTIDRVDGSRYKALIIGTPTESDIPGLQLYLVMPLDNEEATLALMRGLLSAGGVCLIVLLMGIAWLTTQQVTGPVRSASRIAQRFAAGHLRERMVVDGEDEMARLAISFNAMAESLSKQIRQLEEYGNLQRQFTSDVSHELRTPLTTVRMAADMIADQKDDLDPYTQRASELMVRELDRFESLLAELLEISRHDAGVADLSEDRIDIRTCVNAAWSQVQHLAEELDVEVSFNEPDEPVSVVVDSRRIERIMRNLIANAIDHSEGNPVEVTLAATDDAVAITVVDHGVGLKPGQEDLVFNRFWRADPSRKRHSGGTGLGLAISREDAVIHGGSLDATGIPGIGSCFRLTIPRTPLAKFQYSPLPLAVPGWEQHNDVDAVVEEPEPLTEADVVLTGPNHHNYRAPRRDDAVTLDAQAEPPSALSVDAVGDAQPADASEAEEPARTSYSVELSTDPVVPVVVPGLSSEADASDTSLADSGRGIRDEEGTPQ</sequence>
<keyword evidence="9 19" id="KW-0418">Kinase</keyword>
<dbReference type="PANTHER" id="PTHR43711">
    <property type="entry name" value="TWO-COMPONENT HISTIDINE KINASE"/>
    <property type="match status" value="1"/>
</dbReference>
<dbReference type="InterPro" id="IPR004358">
    <property type="entry name" value="Sig_transdc_His_kin-like_C"/>
</dbReference>
<dbReference type="PATRIC" id="fig|1035195.3.peg.2413"/>
<evidence type="ECO:0000256" key="10">
    <source>
        <dbReference type="ARBA" id="ARBA00022840"/>
    </source>
</evidence>
<dbReference type="OrthoDB" id="9786919at2"/>
<proteinExistence type="predicted"/>
<comment type="catalytic activity">
    <reaction evidence="1">
        <text>ATP + protein L-histidine = ADP + protein N-phospho-L-histidine.</text>
        <dbReference type="EC" id="2.7.13.3"/>
    </reaction>
</comment>
<dbReference type="Pfam" id="PF00672">
    <property type="entry name" value="HAMP"/>
    <property type="match status" value="1"/>
</dbReference>
<dbReference type="EC" id="2.7.13.3" evidence="3"/>
<dbReference type="FunFam" id="1.10.287.130:FF:000010">
    <property type="entry name" value="Two-component sensor histidine kinase"/>
    <property type="match status" value="1"/>
</dbReference>
<evidence type="ECO:0000313" key="19">
    <source>
        <dbReference type="EMBL" id="EKX87371.1"/>
    </source>
</evidence>
<dbReference type="STRING" id="1035195.HMPREF9997_02697"/>
<evidence type="ECO:0000259" key="17">
    <source>
        <dbReference type="PROSITE" id="PS50109"/>
    </source>
</evidence>
<evidence type="ECO:0000256" key="14">
    <source>
        <dbReference type="ARBA" id="ARBA00035305"/>
    </source>
</evidence>
<keyword evidence="6" id="KW-0808">Transferase</keyword>
<dbReference type="Pfam" id="PF02518">
    <property type="entry name" value="HATPase_c"/>
    <property type="match status" value="1"/>
</dbReference>
<dbReference type="GO" id="GO:0005886">
    <property type="term" value="C:plasma membrane"/>
    <property type="evidence" value="ECO:0007669"/>
    <property type="project" value="UniProtKB-SubCell"/>
</dbReference>
<dbReference type="SMART" id="SM00304">
    <property type="entry name" value="HAMP"/>
    <property type="match status" value="1"/>
</dbReference>
<evidence type="ECO:0000256" key="16">
    <source>
        <dbReference type="SAM" id="Phobius"/>
    </source>
</evidence>
<reference evidence="19 20" key="1">
    <citation type="submission" date="2012-05" db="EMBL/GenBank/DDBJ databases">
        <authorList>
            <person name="Weinstock G."/>
            <person name="Sodergren E."/>
            <person name="Lobos E.A."/>
            <person name="Fulton L."/>
            <person name="Fulton R."/>
            <person name="Courtney L."/>
            <person name="Fronick C."/>
            <person name="O'Laughlin M."/>
            <person name="Godfrey J."/>
            <person name="Wilson R.M."/>
            <person name="Miner T."/>
            <person name="Farmer C."/>
            <person name="Delehaunty K."/>
            <person name="Cordes M."/>
            <person name="Minx P."/>
            <person name="Tomlinson C."/>
            <person name="Chen J."/>
            <person name="Wollam A."/>
            <person name="Pepin K.H."/>
            <person name="Bhonagiri V."/>
            <person name="Zhang X."/>
            <person name="Suruliraj S."/>
            <person name="Warren W."/>
            <person name="Mitreva M."/>
            <person name="Mardis E.R."/>
            <person name="Wilson R.K."/>
        </authorList>
    </citation>
    <scope>NUCLEOTIDE SEQUENCE [LARGE SCALE GENOMIC DNA]</scope>
    <source>
        <strain evidence="19 20">F0235</strain>
    </source>
</reference>
<dbReference type="InterPro" id="IPR047669">
    <property type="entry name" value="MtrAB_MtrB"/>
</dbReference>
<keyword evidence="10" id="KW-0067">ATP-binding</keyword>
<evidence type="ECO:0000256" key="5">
    <source>
        <dbReference type="ARBA" id="ARBA00022553"/>
    </source>
</evidence>
<feature type="domain" description="Histidine kinase" evidence="17">
    <location>
        <begin position="242"/>
        <end position="459"/>
    </location>
</feature>
<dbReference type="InterPro" id="IPR036890">
    <property type="entry name" value="HATPase_C_sf"/>
</dbReference>
<name>L1M8X2_9CORY</name>